<evidence type="ECO:0000259" key="12">
    <source>
        <dbReference type="PROSITE" id="PS50011"/>
    </source>
</evidence>
<keyword evidence="6" id="KW-0677">Repeat</keyword>
<keyword evidence="8 11" id="KW-0472">Membrane</keyword>
<dbReference type="GO" id="GO:0016020">
    <property type="term" value="C:membrane"/>
    <property type="evidence" value="ECO:0007669"/>
    <property type="project" value="UniProtKB-SubCell"/>
</dbReference>
<evidence type="ECO:0000256" key="11">
    <source>
        <dbReference type="SAM" id="Phobius"/>
    </source>
</evidence>
<keyword evidence="5" id="KW-0732">Signal</keyword>
<evidence type="ECO:0000313" key="13">
    <source>
        <dbReference type="EMBL" id="CAL5090432.1"/>
    </source>
</evidence>
<dbReference type="InterPro" id="IPR032675">
    <property type="entry name" value="LRR_dom_sf"/>
</dbReference>
<dbReference type="PANTHER" id="PTHR48007:SF47">
    <property type="entry name" value="PROTEIN KINASE DOMAIN-CONTAINING PROTEIN"/>
    <property type="match status" value="1"/>
</dbReference>
<sequence>MPRHQHTSSSAVASTAMAGNRAPRLLLRRLTSPPLLQLALLLQLLCLASALNQDGVLLLSFKLSLAADPLGSLSGWGYSDATPCAWNGVVCSAEPDSRVVSVVLPNAQLVGPLAKELGLIEHLRHLDLSGNALNGSIPPELLRAPELRVLSLAGNGLTGGLPEQVGQLRSLRALNLAGNALSGAVPRNLTLLPNLTAVSLASNFFSGPLPGGWAFPALQILDASANLLNGTLPPDLTGAALRYVNLSSNRIAGEIPPEMAASLPANVTVDLSYNNLTGAIPAAAPFSKQRPAAFEGNAGLCGKPLDTLCAASSAAVEPPNGTAKSPPAIAAIPRDPTEAAALPGDDTGASAASGEQQRGRMRLATIAAIAAGDVAGVAVLFVVVLYVYQVRKRRQQSQSREAARQRMGAAVFKKPEPEESPDAAVGRSLSCCLRKKSGGDDSDDTEMEVTDTSASFAAKEGVTTDKKKASSKAAAAAAGGGPEEAAKKGAVLVTVDGGEELELETLLKASAYILGAAGGSIVYKAVLAGGASLAVRRIGSDDAGVRRVGELESRMRAVARLRHRNILRLRGFYWGPDEMLVIHDFADNGSLANISVKRKPGSSPVSLGWGARLRIARGVARGLAYLHDKKWVHGNVKPSNVLLDADMEPLLADLGVDRLLLRGGGRHRPPPPPSGRPFGTSKRSAKSLPDLSPPLSHPPASPLAGAAAGEDTAAHYRAPEAARSATKATAKWDVYSFGVLVLELVAGRALTGVELCQCAAAAADEKALLRLVDPALRGEVEGREEAVATCLRLAAACCAMAPGKRPSMKDALQAIERVPALAAAVAAPASSSSSTSFSAAAAHQ</sequence>
<dbReference type="InterPro" id="IPR001611">
    <property type="entry name" value="Leu-rich_rpt"/>
</dbReference>
<protein>
    <recommendedName>
        <fullName evidence="12">Protein kinase domain-containing protein</fullName>
    </recommendedName>
</protein>
<gene>
    <name evidence="13" type="ORF">URODEC1_LOCUS113879</name>
</gene>
<dbReference type="FunFam" id="3.80.10.10:FF:000275">
    <property type="entry name" value="Leucine-rich repeat receptor-like protein kinase"/>
    <property type="match status" value="1"/>
</dbReference>
<feature type="transmembrane region" description="Helical" evidence="11">
    <location>
        <begin position="363"/>
        <end position="388"/>
    </location>
</feature>
<dbReference type="Gene3D" id="3.30.200.20">
    <property type="entry name" value="Phosphorylase Kinase, domain 1"/>
    <property type="match status" value="1"/>
</dbReference>
<evidence type="ECO:0000256" key="7">
    <source>
        <dbReference type="ARBA" id="ARBA00022989"/>
    </source>
</evidence>
<keyword evidence="9" id="KW-0325">Glycoprotein</keyword>
<evidence type="ECO:0000256" key="3">
    <source>
        <dbReference type="ARBA" id="ARBA00022614"/>
    </source>
</evidence>
<reference evidence="13 14" key="2">
    <citation type="submission" date="2024-10" db="EMBL/GenBank/DDBJ databases">
        <authorList>
            <person name="Ryan C."/>
        </authorList>
    </citation>
    <scope>NUCLEOTIDE SEQUENCE [LARGE SCALE GENOMIC DNA]</scope>
</reference>
<feature type="region of interest" description="Disordered" evidence="10">
    <location>
        <begin position="395"/>
        <end position="426"/>
    </location>
</feature>
<keyword evidence="4 11" id="KW-0812">Transmembrane</keyword>
<dbReference type="EMBL" id="OZ075118">
    <property type="protein sequence ID" value="CAL5090432.1"/>
    <property type="molecule type" value="Genomic_DNA"/>
</dbReference>
<reference evidence="14" key="1">
    <citation type="submission" date="2024-06" db="EMBL/GenBank/DDBJ databases">
        <authorList>
            <person name="Ryan C."/>
        </authorList>
    </citation>
    <scope>NUCLEOTIDE SEQUENCE [LARGE SCALE GENOMIC DNA]</scope>
</reference>
<evidence type="ECO:0000256" key="6">
    <source>
        <dbReference type="ARBA" id="ARBA00022737"/>
    </source>
</evidence>
<keyword evidence="7 11" id="KW-1133">Transmembrane helix</keyword>
<dbReference type="Pfam" id="PF00560">
    <property type="entry name" value="LRR_1"/>
    <property type="match status" value="3"/>
</dbReference>
<dbReference type="SUPFAM" id="SSF52058">
    <property type="entry name" value="L domain-like"/>
    <property type="match status" value="1"/>
</dbReference>
<feature type="region of interest" description="Disordered" evidence="10">
    <location>
        <begin position="338"/>
        <end position="357"/>
    </location>
</feature>
<dbReference type="InterPro" id="IPR000719">
    <property type="entry name" value="Prot_kinase_dom"/>
</dbReference>
<dbReference type="AlphaFoldDB" id="A0ABC9GAV5"/>
<name>A0ABC9GAV5_9POAL</name>
<evidence type="ECO:0000256" key="1">
    <source>
        <dbReference type="ARBA" id="ARBA00004167"/>
    </source>
</evidence>
<dbReference type="PROSITE" id="PS50011">
    <property type="entry name" value="PROTEIN_KINASE_DOM"/>
    <property type="match status" value="1"/>
</dbReference>
<dbReference type="InterPro" id="IPR013210">
    <property type="entry name" value="LRR_N_plant-typ"/>
</dbReference>
<organism evidence="13 14">
    <name type="scientific">Urochloa decumbens</name>
    <dbReference type="NCBI Taxonomy" id="240449"/>
    <lineage>
        <taxon>Eukaryota</taxon>
        <taxon>Viridiplantae</taxon>
        <taxon>Streptophyta</taxon>
        <taxon>Embryophyta</taxon>
        <taxon>Tracheophyta</taxon>
        <taxon>Spermatophyta</taxon>
        <taxon>Magnoliopsida</taxon>
        <taxon>Liliopsida</taxon>
        <taxon>Poales</taxon>
        <taxon>Poaceae</taxon>
        <taxon>PACMAD clade</taxon>
        <taxon>Panicoideae</taxon>
        <taxon>Panicodae</taxon>
        <taxon>Paniceae</taxon>
        <taxon>Melinidinae</taxon>
        <taxon>Urochloa</taxon>
    </lineage>
</organism>
<dbReference type="Pfam" id="PF08263">
    <property type="entry name" value="LRRNT_2"/>
    <property type="match status" value="1"/>
</dbReference>
<dbReference type="Gene3D" id="1.10.510.10">
    <property type="entry name" value="Transferase(Phosphotransferase) domain 1"/>
    <property type="match status" value="1"/>
</dbReference>
<keyword evidence="3" id="KW-0433">Leucine-rich repeat</keyword>
<evidence type="ECO:0000256" key="2">
    <source>
        <dbReference type="ARBA" id="ARBA00022553"/>
    </source>
</evidence>
<comment type="subcellular location">
    <subcellularLocation>
        <location evidence="1">Membrane</location>
        <topology evidence="1">Single-pass membrane protein</topology>
    </subcellularLocation>
</comment>
<dbReference type="Proteomes" id="UP001497457">
    <property type="component" value="Chromosome 8b"/>
</dbReference>
<keyword evidence="2" id="KW-0597">Phosphoprotein</keyword>
<dbReference type="InterPro" id="IPR046959">
    <property type="entry name" value="PRK1-6/SRF4-like"/>
</dbReference>
<feature type="compositionally biased region" description="Pro residues" evidence="10">
    <location>
        <begin position="691"/>
        <end position="701"/>
    </location>
</feature>
<evidence type="ECO:0000256" key="9">
    <source>
        <dbReference type="ARBA" id="ARBA00023180"/>
    </source>
</evidence>
<evidence type="ECO:0000256" key="10">
    <source>
        <dbReference type="SAM" id="MobiDB-lite"/>
    </source>
</evidence>
<evidence type="ECO:0000313" key="14">
    <source>
        <dbReference type="Proteomes" id="UP001497457"/>
    </source>
</evidence>
<evidence type="ECO:0000256" key="4">
    <source>
        <dbReference type="ARBA" id="ARBA00022692"/>
    </source>
</evidence>
<dbReference type="Pfam" id="PF00069">
    <property type="entry name" value="Pkinase"/>
    <property type="match status" value="2"/>
</dbReference>
<dbReference type="PANTHER" id="PTHR48007">
    <property type="entry name" value="LEUCINE-RICH REPEAT RECEPTOR-LIKE PROTEIN KINASE PXC1"/>
    <property type="match status" value="1"/>
</dbReference>
<feature type="region of interest" description="Disordered" evidence="10">
    <location>
        <begin position="662"/>
        <end position="709"/>
    </location>
</feature>
<proteinExistence type="predicted"/>
<feature type="domain" description="Protein kinase" evidence="12">
    <location>
        <begin position="508"/>
        <end position="821"/>
    </location>
</feature>
<evidence type="ECO:0000256" key="5">
    <source>
        <dbReference type="ARBA" id="ARBA00022729"/>
    </source>
</evidence>
<dbReference type="FunFam" id="3.80.10.10:FF:000722">
    <property type="entry name" value="Leucine-rich repeat receptor-like protein kinase"/>
    <property type="match status" value="1"/>
</dbReference>
<dbReference type="InterPro" id="IPR011009">
    <property type="entry name" value="Kinase-like_dom_sf"/>
</dbReference>
<dbReference type="Gene3D" id="3.80.10.10">
    <property type="entry name" value="Ribonuclease Inhibitor"/>
    <property type="match status" value="2"/>
</dbReference>
<dbReference type="SUPFAM" id="SSF56112">
    <property type="entry name" value="Protein kinase-like (PK-like)"/>
    <property type="match status" value="1"/>
</dbReference>
<evidence type="ECO:0000256" key="8">
    <source>
        <dbReference type="ARBA" id="ARBA00023136"/>
    </source>
</evidence>
<accession>A0ABC9GAV5</accession>
<keyword evidence="14" id="KW-1185">Reference proteome</keyword>